<dbReference type="GO" id="GO:0012505">
    <property type="term" value="C:endomembrane system"/>
    <property type="evidence" value="ECO:0007669"/>
    <property type="project" value="UniProtKB-SubCell"/>
</dbReference>
<reference evidence="16 17" key="1">
    <citation type="submission" date="2018-06" db="EMBL/GenBank/DDBJ databases">
        <title>Genomic Encyclopedia of Type Strains, Phase IV (KMG-IV): sequencing the most valuable type-strain genomes for metagenomic binning, comparative biology and taxonomic classification.</title>
        <authorList>
            <person name="Goeker M."/>
        </authorList>
    </citation>
    <scope>NUCLEOTIDE SEQUENCE [LARGE SCALE GENOMIC DNA]</scope>
    <source>
        <strain evidence="16 17">DSM 22112</strain>
    </source>
</reference>
<evidence type="ECO:0000256" key="14">
    <source>
        <dbReference type="RuleBase" id="RU003848"/>
    </source>
</evidence>
<evidence type="ECO:0000313" key="16">
    <source>
        <dbReference type="EMBL" id="RBP65982.1"/>
    </source>
</evidence>
<keyword evidence="5 13" id="KW-0812">Transmembrane</keyword>
<dbReference type="HAMAP" id="MF_01398">
    <property type="entry name" value="ATP_synth_b_bprime"/>
    <property type="match status" value="1"/>
</dbReference>
<evidence type="ECO:0000256" key="13">
    <source>
        <dbReference type="HAMAP-Rule" id="MF_01398"/>
    </source>
</evidence>
<comment type="function">
    <text evidence="11 13">F(1)F(0) ATP synthase produces ATP from ADP in the presence of a proton or sodium gradient. F-type ATPases consist of two structural domains, F(1) containing the extramembraneous catalytic core and F(0) containing the membrane proton channel, linked together by a central stalk and a peripheral stalk. During catalysis, ATP synthesis in the catalytic domain of F(1) is coupled via a rotary mechanism of the central stalk subunits to proton translocation.</text>
</comment>
<organism evidence="16 17">
    <name type="scientific">Alkalibaculum bacchi</name>
    <dbReference type="NCBI Taxonomy" id="645887"/>
    <lineage>
        <taxon>Bacteria</taxon>
        <taxon>Bacillati</taxon>
        <taxon>Bacillota</taxon>
        <taxon>Clostridia</taxon>
        <taxon>Eubacteriales</taxon>
        <taxon>Eubacteriaceae</taxon>
        <taxon>Alkalibaculum</taxon>
    </lineage>
</organism>
<comment type="subunit">
    <text evidence="13">F-type ATPases have 2 components, F(1) - the catalytic core - and F(0) - the membrane proton channel. F(1) has five subunits: alpha(3), beta(3), gamma(1), delta(1), epsilon(1). F(0) has three main subunits: a(1), b(2) and c(10-14). The alpha and beta chains form an alternating ring which encloses part of the gamma chain. F(1) is attached to F(0) by a central stalk formed by the gamma and epsilon chains, while a peripheral stalk is formed by the delta and b chains.</text>
</comment>
<feature type="transmembrane region" description="Helical" evidence="13">
    <location>
        <begin position="14"/>
        <end position="33"/>
    </location>
</feature>
<evidence type="ECO:0000256" key="5">
    <source>
        <dbReference type="ARBA" id="ARBA00022692"/>
    </source>
</evidence>
<evidence type="ECO:0000256" key="9">
    <source>
        <dbReference type="ARBA" id="ARBA00023136"/>
    </source>
</evidence>
<dbReference type="Proteomes" id="UP000253490">
    <property type="component" value="Unassembled WGS sequence"/>
</dbReference>
<keyword evidence="2 13" id="KW-0813">Transport</keyword>
<dbReference type="AlphaFoldDB" id="A0A366IBW2"/>
<accession>A0A366IBW2</accession>
<evidence type="ECO:0000256" key="10">
    <source>
        <dbReference type="ARBA" id="ARBA00023310"/>
    </source>
</evidence>
<evidence type="ECO:0000256" key="3">
    <source>
        <dbReference type="ARBA" id="ARBA00022475"/>
    </source>
</evidence>
<dbReference type="GO" id="GO:0046933">
    <property type="term" value="F:proton-transporting ATP synthase activity, rotational mechanism"/>
    <property type="evidence" value="ECO:0007669"/>
    <property type="project" value="UniProtKB-UniRule"/>
</dbReference>
<keyword evidence="7 13" id="KW-1133">Transmembrane helix</keyword>
<comment type="caution">
    <text evidence="16">The sequence shown here is derived from an EMBL/GenBank/DDBJ whole genome shotgun (WGS) entry which is preliminary data.</text>
</comment>
<evidence type="ECO:0000256" key="4">
    <source>
        <dbReference type="ARBA" id="ARBA00022547"/>
    </source>
</evidence>
<dbReference type="InterPro" id="IPR050059">
    <property type="entry name" value="ATP_synthase_B_chain"/>
</dbReference>
<evidence type="ECO:0000313" key="17">
    <source>
        <dbReference type="Proteomes" id="UP000253490"/>
    </source>
</evidence>
<proteinExistence type="inferred from homology"/>
<dbReference type="PANTHER" id="PTHR33445:SF1">
    <property type="entry name" value="ATP SYNTHASE SUBUNIT B"/>
    <property type="match status" value="1"/>
</dbReference>
<keyword evidence="15" id="KW-0175">Coiled coil</keyword>
<dbReference type="Pfam" id="PF00430">
    <property type="entry name" value="ATP-synt_B"/>
    <property type="match status" value="1"/>
</dbReference>
<dbReference type="CDD" id="cd06503">
    <property type="entry name" value="ATP-synt_Fo_b"/>
    <property type="match status" value="1"/>
</dbReference>
<dbReference type="RefSeq" id="WP_170128196.1">
    <property type="nucleotide sequence ID" value="NZ_QNRX01000006.1"/>
</dbReference>
<dbReference type="GO" id="GO:0046961">
    <property type="term" value="F:proton-transporting ATPase activity, rotational mechanism"/>
    <property type="evidence" value="ECO:0007669"/>
    <property type="project" value="TreeGrafter"/>
</dbReference>
<keyword evidence="9 13" id="KW-0472">Membrane</keyword>
<protein>
    <recommendedName>
        <fullName evidence="13">ATP synthase subunit b</fullName>
    </recommendedName>
    <alternativeName>
        <fullName evidence="13">ATP synthase F(0) sector subunit b</fullName>
    </alternativeName>
    <alternativeName>
        <fullName evidence="13">ATPase subunit I</fullName>
    </alternativeName>
    <alternativeName>
        <fullName evidence="13">F-type ATPase subunit b</fullName>
        <shortName evidence="13">F-ATPase subunit b</shortName>
    </alternativeName>
</protein>
<comment type="subcellular location">
    <subcellularLocation>
        <location evidence="13">Cell membrane</location>
        <topology evidence="13">Single-pass membrane protein</topology>
    </subcellularLocation>
    <subcellularLocation>
        <location evidence="12">Endomembrane system</location>
        <topology evidence="12">Single-pass membrane protein</topology>
    </subcellularLocation>
</comment>
<dbReference type="GO" id="GO:0005886">
    <property type="term" value="C:plasma membrane"/>
    <property type="evidence" value="ECO:0007669"/>
    <property type="project" value="UniProtKB-SubCell"/>
</dbReference>
<name>A0A366IBW2_9FIRM</name>
<keyword evidence="3 13" id="KW-1003">Cell membrane</keyword>
<dbReference type="PANTHER" id="PTHR33445">
    <property type="entry name" value="ATP SYNTHASE SUBUNIT B', CHLOROPLASTIC"/>
    <property type="match status" value="1"/>
</dbReference>
<dbReference type="NCBIfam" id="TIGR01144">
    <property type="entry name" value="ATP_synt_b"/>
    <property type="match status" value="1"/>
</dbReference>
<evidence type="ECO:0000256" key="7">
    <source>
        <dbReference type="ARBA" id="ARBA00022989"/>
    </source>
</evidence>
<evidence type="ECO:0000256" key="1">
    <source>
        <dbReference type="ARBA" id="ARBA00005513"/>
    </source>
</evidence>
<keyword evidence="8 13" id="KW-0406">Ion transport</keyword>
<evidence type="ECO:0000256" key="2">
    <source>
        <dbReference type="ARBA" id="ARBA00022448"/>
    </source>
</evidence>
<dbReference type="SUPFAM" id="SSF81573">
    <property type="entry name" value="F1F0 ATP synthase subunit B, membrane domain"/>
    <property type="match status" value="1"/>
</dbReference>
<evidence type="ECO:0000256" key="6">
    <source>
        <dbReference type="ARBA" id="ARBA00022781"/>
    </source>
</evidence>
<evidence type="ECO:0000256" key="15">
    <source>
        <dbReference type="SAM" id="Coils"/>
    </source>
</evidence>
<gene>
    <name evidence="13" type="primary">atpF</name>
    <name evidence="16" type="ORF">DES36_10693</name>
</gene>
<keyword evidence="4 13" id="KW-0138">CF(0)</keyword>
<keyword evidence="17" id="KW-1185">Reference proteome</keyword>
<keyword evidence="10 13" id="KW-0066">ATP synthesis</keyword>
<dbReference type="InterPro" id="IPR028987">
    <property type="entry name" value="ATP_synth_B-like_membr_sf"/>
</dbReference>
<evidence type="ECO:0000256" key="12">
    <source>
        <dbReference type="ARBA" id="ARBA00037847"/>
    </source>
</evidence>
<dbReference type="InterPro" id="IPR002146">
    <property type="entry name" value="ATP_synth_b/b'su_bac/chlpt"/>
</dbReference>
<keyword evidence="6 13" id="KW-0375">Hydrogen ion transport</keyword>
<dbReference type="InterPro" id="IPR005864">
    <property type="entry name" value="ATP_synth_F0_bsu_bac"/>
</dbReference>
<sequence length="167" mass="19179">MENASLVTANVKMIIFNMLNFLILFFIVKHFFYEKINGFIQKRSDDVSLEMKNAQALKAEAEGYKAEYSAKLAKAEERSKEIIEEAINTAKDRKSEIIEEANKEAMKIQERAKAEINLEKKKALEEVRGNIVDLTMYATEKVIKESLHKAKHEQLILDSIKKVGEVK</sequence>
<comment type="function">
    <text evidence="13">Component of the F(0) channel, it forms part of the peripheral stalk, linking F(1) to F(0).</text>
</comment>
<evidence type="ECO:0000256" key="11">
    <source>
        <dbReference type="ARBA" id="ARBA00025198"/>
    </source>
</evidence>
<comment type="similarity">
    <text evidence="1 13 14">Belongs to the ATPase B chain family.</text>
</comment>
<dbReference type="EMBL" id="QNRX01000006">
    <property type="protein sequence ID" value="RBP65982.1"/>
    <property type="molecule type" value="Genomic_DNA"/>
</dbReference>
<evidence type="ECO:0000256" key="8">
    <source>
        <dbReference type="ARBA" id="ARBA00023065"/>
    </source>
</evidence>
<dbReference type="GO" id="GO:0045259">
    <property type="term" value="C:proton-transporting ATP synthase complex"/>
    <property type="evidence" value="ECO:0007669"/>
    <property type="project" value="UniProtKB-KW"/>
</dbReference>
<feature type="coiled-coil region" evidence="15">
    <location>
        <begin position="54"/>
        <end position="126"/>
    </location>
</feature>